<dbReference type="SUPFAM" id="SSF54928">
    <property type="entry name" value="RNA-binding domain, RBD"/>
    <property type="match status" value="1"/>
</dbReference>
<dbReference type="InterPro" id="IPR012677">
    <property type="entry name" value="Nucleotide-bd_a/b_plait_sf"/>
</dbReference>
<protein>
    <submittedName>
        <fullName evidence="3">RNA-binding (RRM/RBD/RNP motifs) family protein</fullName>
    </submittedName>
</protein>
<dbReference type="PANTHER" id="PTHR36309:SF1">
    <property type="entry name" value="RNA-BINDING (RRM_RBD_RNP MOTIFS) FAMILY PROTEIN"/>
    <property type="match status" value="1"/>
</dbReference>
<keyword evidence="4" id="KW-1185">Reference proteome</keyword>
<reference evidence="4" key="1">
    <citation type="journal article" date="2019" name="Curr. Biol.">
        <title>Genome Sequence of Striga asiatica Provides Insight into the Evolution of Plant Parasitism.</title>
        <authorList>
            <person name="Yoshida S."/>
            <person name="Kim S."/>
            <person name="Wafula E.K."/>
            <person name="Tanskanen J."/>
            <person name="Kim Y.M."/>
            <person name="Honaas L."/>
            <person name="Yang Z."/>
            <person name="Spallek T."/>
            <person name="Conn C.E."/>
            <person name="Ichihashi Y."/>
            <person name="Cheong K."/>
            <person name="Cui S."/>
            <person name="Der J.P."/>
            <person name="Gundlach H."/>
            <person name="Jiao Y."/>
            <person name="Hori C."/>
            <person name="Ishida J.K."/>
            <person name="Kasahara H."/>
            <person name="Kiba T."/>
            <person name="Kim M.S."/>
            <person name="Koo N."/>
            <person name="Laohavisit A."/>
            <person name="Lee Y.H."/>
            <person name="Lumba S."/>
            <person name="McCourt P."/>
            <person name="Mortimer J.C."/>
            <person name="Mutuku J.M."/>
            <person name="Nomura T."/>
            <person name="Sasaki-Sekimoto Y."/>
            <person name="Seto Y."/>
            <person name="Wang Y."/>
            <person name="Wakatake T."/>
            <person name="Sakakibara H."/>
            <person name="Demura T."/>
            <person name="Yamaguchi S."/>
            <person name="Yoneyama K."/>
            <person name="Manabe R.I."/>
            <person name="Nelson D.C."/>
            <person name="Schulman A.H."/>
            <person name="Timko M.P."/>
            <person name="dePamphilis C.W."/>
            <person name="Choi D."/>
            <person name="Shirasu K."/>
        </authorList>
    </citation>
    <scope>NUCLEOTIDE SEQUENCE [LARGE SCALE GENOMIC DNA]</scope>
    <source>
        <strain evidence="4">cv. UVA1</strain>
    </source>
</reference>
<dbReference type="EMBL" id="BKCP01005516">
    <property type="protein sequence ID" value="GER38518.1"/>
    <property type="molecule type" value="Genomic_DNA"/>
</dbReference>
<feature type="domain" description="RRM" evidence="2">
    <location>
        <begin position="19"/>
        <end position="102"/>
    </location>
</feature>
<dbReference type="AlphaFoldDB" id="A0A5A7Q100"/>
<proteinExistence type="predicted"/>
<organism evidence="3 4">
    <name type="scientific">Striga asiatica</name>
    <name type="common">Asiatic witchweed</name>
    <name type="synonym">Buchnera asiatica</name>
    <dbReference type="NCBI Taxonomy" id="4170"/>
    <lineage>
        <taxon>Eukaryota</taxon>
        <taxon>Viridiplantae</taxon>
        <taxon>Streptophyta</taxon>
        <taxon>Embryophyta</taxon>
        <taxon>Tracheophyta</taxon>
        <taxon>Spermatophyta</taxon>
        <taxon>Magnoliopsida</taxon>
        <taxon>eudicotyledons</taxon>
        <taxon>Gunneridae</taxon>
        <taxon>Pentapetalae</taxon>
        <taxon>asterids</taxon>
        <taxon>lamiids</taxon>
        <taxon>Lamiales</taxon>
        <taxon>Orobanchaceae</taxon>
        <taxon>Buchnereae</taxon>
        <taxon>Striga</taxon>
    </lineage>
</organism>
<evidence type="ECO:0000313" key="4">
    <source>
        <dbReference type="Proteomes" id="UP000325081"/>
    </source>
</evidence>
<dbReference type="CDD" id="cd00590">
    <property type="entry name" value="RRM_SF"/>
    <property type="match status" value="1"/>
</dbReference>
<dbReference type="InterPro" id="IPR035979">
    <property type="entry name" value="RBD_domain_sf"/>
</dbReference>
<evidence type="ECO:0000313" key="3">
    <source>
        <dbReference type="EMBL" id="GER38518.1"/>
    </source>
</evidence>
<dbReference type="Pfam" id="PF00076">
    <property type="entry name" value="RRM_1"/>
    <property type="match status" value="1"/>
</dbReference>
<name>A0A5A7Q100_STRAF</name>
<gene>
    <name evidence="3" type="ORF">STAS_15037</name>
</gene>
<dbReference type="PANTHER" id="PTHR36309">
    <property type="entry name" value="RNA-BINDING (RRM/RBD/RNP MOTIFS) FAMILY PROTEIN"/>
    <property type="match status" value="1"/>
</dbReference>
<dbReference type="InterPro" id="IPR000504">
    <property type="entry name" value="RRM_dom"/>
</dbReference>
<dbReference type="PROSITE" id="PS50102">
    <property type="entry name" value="RRM"/>
    <property type="match status" value="1"/>
</dbReference>
<dbReference type="OrthoDB" id="1913496at2759"/>
<dbReference type="GO" id="GO:0003723">
    <property type="term" value="F:RNA binding"/>
    <property type="evidence" value="ECO:0007669"/>
    <property type="project" value="UniProtKB-UniRule"/>
</dbReference>
<dbReference type="Proteomes" id="UP000325081">
    <property type="component" value="Unassembled WGS sequence"/>
</dbReference>
<dbReference type="Gene3D" id="3.30.70.330">
    <property type="match status" value="1"/>
</dbReference>
<evidence type="ECO:0000259" key="2">
    <source>
        <dbReference type="PROSITE" id="PS50102"/>
    </source>
</evidence>
<evidence type="ECO:0000256" key="1">
    <source>
        <dbReference type="PROSITE-ProRule" id="PRU00176"/>
    </source>
</evidence>
<comment type="caution">
    <text evidence="3">The sequence shown here is derived from an EMBL/GenBank/DDBJ whole genome shotgun (WGS) entry which is preliminary data.</text>
</comment>
<dbReference type="InterPro" id="IPR053316">
    <property type="entry name" value="Epigenetic_reg_gene_expr"/>
</dbReference>
<accession>A0A5A7Q100</accession>
<keyword evidence="1" id="KW-0694">RNA-binding</keyword>
<sequence>MGSSSSEAEYNTFLEKVQRTIYIDNLSPLATEKVMKAAFDQFGYVVSIQFIPNYFEPKNLPVSALVEMENAKQAQGILAQMENNAFMVLGMPRPVRSRPARPEMFEDRPRKPGRRIFCRWVDPKEPDFEVAKKLKHLVRKHNAEASLLLEHQVAEEEKLAKQQNEFLKGQYKKFELLEGVFLDGTAKNLARNYDMSVTDG</sequence>